<accession>A0ABN8XVA2</accession>
<proteinExistence type="predicted"/>
<sequence>MIKKEILQALDRDDLTPPLCWIMTCLPPSASPGPEAALMPDPGPGEVSATATAPPPAFPEFTEPPFGQALILVTEASGQHFQDPAPTKSPKLYPPLPMSTDKKGRETLELSRDCALPESRGNEREQTRDSASCCSGKVYLGPSGKHLPQGQDSPSTGPKGGPGPVTAKPVCLVPRFWPLEG</sequence>
<keyword evidence="3" id="KW-1185">Reference proteome</keyword>
<evidence type="ECO:0000313" key="3">
    <source>
        <dbReference type="Proteomes" id="UP001176941"/>
    </source>
</evidence>
<feature type="region of interest" description="Disordered" evidence="1">
    <location>
        <begin position="32"/>
        <end position="55"/>
    </location>
</feature>
<name>A0ABN8XVA2_RANTA</name>
<protein>
    <submittedName>
        <fullName evidence="2">Uncharacterized protein</fullName>
    </submittedName>
</protein>
<reference evidence="2" key="1">
    <citation type="submission" date="2023-04" db="EMBL/GenBank/DDBJ databases">
        <authorList>
            <consortium name="ELIXIR-Norway"/>
        </authorList>
    </citation>
    <scope>NUCLEOTIDE SEQUENCE [LARGE SCALE GENOMIC DNA]</scope>
</reference>
<dbReference type="Proteomes" id="UP001176941">
    <property type="component" value="Chromosome 1"/>
</dbReference>
<organism evidence="2 3">
    <name type="scientific">Rangifer tarandus platyrhynchus</name>
    <name type="common">Svalbard reindeer</name>
    <dbReference type="NCBI Taxonomy" id="3082113"/>
    <lineage>
        <taxon>Eukaryota</taxon>
        <taxon>Metazoa</taxon>
        <taxon>Chordata</taxon>
        <taxon>Craniata</taxon>
        <taxon>Vertebrata</taxon>
        <taxon>Euteleostomi</taxon>
        <taxon>Mammalia</taxon>
        <taxon>Eutheria</taxon>
        <taxon>Laurasiatheria</taxon>
        <taxon>Artiodactyla</taxon>
        <taxon>Ruminantia</taxon>
        <taxon>Pecora</taxon>
        <taxon>Cervidae</taxon>
        <taxon>Odocoileinae</taxon>
        <taxon>Rangifer</taxon>
    </lineage>
</organism>
<feature type="region of interest" description="Disordered" evidence="1">
    <location>
        <begin position="78"/>
        <end position="170"/>
    </location>
</feature>
<gene>
    <name evidence="2" type="ORF">MRATA1EN1_LOCUS1224</name>
</gene>
<evidence type="ECO:0000313" key="2">
    <source>
        <dbReference type="EMBL" id="CAI9152262.1"/>
    </source>
</evidence>
<evidence type="ECO:0000256" key="1">
    <source>
        <dbReference type="SAM" id="MobiDB-lite"/>
    </source>
</evidence>
<dbReference type="EMBL" id="OX459937">
    <property type="protein sequence ID" value="CAI9152262.1"/>
    <property type="molecule type" value="Genomic_DNA"/>
</dbReference>
<feature type="compositionally biased region" description="Basic and acidic residues" evidence="1">
    <location>
        <begin position="100"/>
        <end position="112"/>
    </location>
</feature>